<dbReference type="PROSITE" id="PS51819">
    <property type="entry name" value="VOC"/>
    <property type="match status" value="1"/>
</dbReference>
<dbReference type="InterPro" id="IPR058998">
    <property type="entry name" value="YycE-like_N"/>
</dbReference>
<dbReference type="OrthoDB" id="8018325at2"/>
<accession>A0A4S4BXX5</accession>
<dbReference type="EMBL" id="SSNT01000009">
    <property type="protein sequence ID" value="THF79381.1"/>
    <property type="molecule type" value="Genomic_DNA"/>
</dbReference>
<dbReference type="SUPFAM" id="SSF54593">
    <property type="entry name" value="Glyoxalase/Bleomycin resistance protein/Dihydroxybiphenyl dioxygenase"/>
    <property type="match status" value="1"/>
</dbReference>
<dbReference type="CDD" id="cd06587">
    <property type="entry name" value="VOC"/>
    <property type="match status" value="1"/>
</dbReference>
<dbReference type="InterPro" id="IPR029068">
    <property type="entry name" value="Glyas_Bleomycin-R_OHBP_Dase"/>
</dbReference>
<dbReference type="AlphaFoldDB" id="A0A4S4BXX5"/>
<evidence type="ECO:0000313" key="2">
    <source>
        <dbReference type="Proteomes" id="UP000310334"/>
    </source>
</evidence>
<dbReference type="Gene3D" id="3.10.180.10">
    <property type="entry name" value="2,3-Dihydroxybiphenyl 1,2-Dioxygenase, domain 1"/>
    <property type="match status" value="1"/>
</dbReference>
<evidence type="ECO:0000313" key="1">
    <source>
        <dbReference type="EMBL" id="THF79381.1"/>
    </source>
</evidence>
<dbReference type="Proteomes" id="UP000310334">
    <property type="component" value="Unassembled WGS sequence"/>
</dbReference>
<dbReference type="Pfam" id="PF22658">
    <property type="entry name" value="YycE-like_N"/>
    <property type="match status" value="1"/>
</dbReference>
<dbReference type="InterPro" id="IPR037523">
    <property type="entry name" value="VOC_core"/>
</dbReference>
<keyword evidence="2" id="KW-1185">Reference proteome</keyword>
<comment type="caution">
    <text evidence="1">The sequence shown here is derived from an EMBL/GenBank/DDBJ whole genome shotgun (WGS) entry which is preliminary data.</text>
</comment>
<dbReference type="Pfam" id="PF22659">
    <property type="entry name" value="YycE-like_C"/>
    <property type="match status" value="1"/>
</dbReference>
<dbReference type="RefSeq" id="WP_136354754.1">
    <property type="nucleotide sequence ID" value="NZ_CP046266.1"/>
</dbReference>
<organism evidence="1 2">
    <name type="scientific">Metabacillus sediminilitoris</name>
    <dbReference type="NCBI Taxonomy" id="2567941"/>
    <lineage>
        <taxon>Bacteria</taxon>
        <taxon>Bacillati</taxon>
        <taxon>Bacillota</taxon>
        <taxon>Bacilli</taxon>
        <taxon>Bacillales</taxon>
        <taxon>Bacillaceae</taxon>
        <taxon>Metabacillus</taxon>
    </lineage>
</organism>
<gene>
    <name evidence="1" type="ORF">E6W99_13665</name>
</gene>
<sequence length="145" mass="16623">MSNVWSKKLPVTQFRIARPTNQLQKIIEFYRDGIGLEIIGHFEQHSGYDGVMFGLPNAAYHLEFTQYIDAEACPPPSEDHLLVFYIPDRNARDKIVHRLAAMGYPEVAPENPYWKKNGVTIEDPDGWRIVLQNAYTQNGGETNKM</sequence>
<protein>
    <submittedName>
        <fullName evidence="1">VOC family protein</fullName>
    </submittedName>
</protein>
<dbReference type="InterPro" id="IPR058997">
    <property type="entry name" value="YycE-like_C"/>
</dbReference>
<proteinExistence type="predicted"/>
<name>A0A4S4BXX5_9BACI</name>
<reference evidence="1 2" key="1">
    <citation type="submission" date="2019-04" db="EMBL/GenBank/DDBJ databases">
        <title>Bacillus sediminilitoris sp. nov., isolated from a tidal flat sediment on the East China Sea.</title>
        <authorList>
            <person name="Wei Y."/>
            <person name="Mao H."/>
            <person name="Fang J."/>
        </authorList>
    </citation>
    <scope>NUCLEOTIDE SEQUENCE [LARGE SCALE GENOMIC DNA]</scope>
    <source>
        <strain evidence="1 2">DSL-17</strain>
    </source>
</reference>